<dbReference type="EMBL" id="AOHW01000058">
    <property type="protein sequence ID" value="ELY35240.1"/>
    <property type="molecule type" value="Genomic_DNA"/>
</dbReference>
<proteinExistence type="predicted"/>
<dbReference type="Proteomes" id="UP000011599">
    <property type="component" value="Unassembled WGS sequence"/>
</dbReference>
<gene>
    <name evidence="2" type="ORF">C496_23698</name>
</gene>
<name>L9VDE2_9EURY</name>
<dbReference type="AlphaFoldDB" id="L9VDE2"/>
<feature type="region of interest" description="Disordered" evidence="1">
    <location>
        <begin position="28"/>
        <end position="65"/>
    </location>
</feature>
<protein>
    <submittedName>
        <fullName evidence="2">Uncharacterized protein</fullName>
    </submittedName>
</protein>
<reference evidence="2 3" key="1">
    <citation type="journal article" date="2014" name="PLoS Genet.">
        <title>Phylogenetically driven sequencing of extremely halophilic archaea reveals strategies for static and dynamic osmo-response.</title>
        <authorList>
            <person name="Becker E.A."/>
            <person name="Seitzer P.M."/>
            <person name="Tritt A."/>
            <person name="Larsen D."/>
            <person name="Krusor M."/>
            <person name="Yao A.I."/>
            <person name="Wu D."/>
            <person name="Madern D."/>
            <person name="Eisen J.A."/>
            <person name="Darling A.E."/>
            <person name="Facciotti M.T."/>
        </authorList>
    </citation>
    <scope>NUCLEOTIDE SEQUENCE [LARGE SCALE GENOMIC DNA]</scope>
    <source>
        <strain evidence="2 3">GA33</strain>
    </source>
</reference>
<evidence type="ECO:0000313" key="3">
    <source>
        <dbReference type="Proteomes" id="UP000011599"/>
    </source>
</evidence>
<keyword evidence="3" id="KW-1185">Reference proteome</keyword>
<organism evidence="2 3">
    <name type="scientific">Natronorubrum tibetense GA33</name>
    <dbReference type="NCBI Taxonomy" id="1114856"/>
    <lineage>
        <taxon>Archaea</taxon>
        <taxon>Methanobacteriati</taxon>
        <taxon>Methanobacteriota</taxon>
        <taxon>Stenosarchaea group</taxon>
        <taxon>Halobacteria</taxon>
        <taxon>Halobacteriales</taxon>
        <taxon>Natrialbaceae</taxon>
        <taxon>Natronorubrum</taxon>
    </lineage>
</organism>
<evidence type="ECO:0000313" key="2">
    <source>
        <dbReference type="EMBL" id="ELY35240.1"/>
    </source>
</evidence>
<accession>L9VDE2</accession>
<sequence length="65" mass="7279">MLMNHLDNVSVSSMSWYGEDYRQVEALEAGQTDSTRSTSASMRTASRLSTTRTNCSTPTTSRTRR</sequence>
<evidence type="ECO:0000256" key="1">
    <source>
        <dbReference type="SAM" id="MobiDB-lite"/>
    </source>
</evidence>
<feature type="compositionally biased region" description="Low complexity" evidence="1">
    <location>
        <begin position="34"/>
        <end position="65"/>
    </location>
</feature>
<comment type="caution">
    <text evidence="2">The sequence shown here is derived from an EMBL/GenBank/DDBJ whole genome shotgun (WGS) entry which is preliminary data.</text>
</comment>